<dbReference type="InterPro" id="IPR036388">
    <property type="entry name" value="WH-like_DNA-bd_sf"/>
</dbReference>
<proteinExistence type="predicted"/>
<dbReference type="Gene3D" id="1.10.10.10">
    <property type="entry name" value="Winged helix-like DNA-binding domain superfamily/Winged helix DNA-binding domain"/>
    <property type="match status" value="1"/>
</dbReference>
<accession>A0A4R2IVV7</accession>
<feature type="domain" description="HTH arsR-type" evidence="4">
    <location>
        <begin position="240"/>
        <end position="326"/>
    </location>
</feature>
<dbReference type="Proteomes" id="UP000295680">
    <property type="component" value="Unassembled WGS sequence"/>
</dbReference>
<dbReference type="OrthoDB" id="3460651at2"/>
<reference evidence="5 6" key="1">
    <citation type="submission" date="2019-03" db="EMBL/GenBank/DDBJ databases">
        <title>Genomic Encyclopedia of Type Strains, Phase IV (KMG-IV): sequencing the most valuable type-strain genomes for metagenomic binning, comparative biology and taxonomic classification.</title>
        <authorList>
            <person name="Goeker M."/>
        </authorList>
    </citation>
    <scope>NUCLEOTIDE SEQUENCE [LARGE SCALE GENOMIC DNA]</scope>
    <source>
        <strain evidence="5 6">DSM 45934</strain>
    </source>
</reference>
<dbReference type="PANTHER" id="PTHR43132">
    <property type="entry name" value="ARSENICAL RESISTANCE OPERON REPRESSOR ARSR-RELATED"/>
    <property type="match status" value="1"/>
</dbReference>
<dbReference type="SMART" id="SM00418">
    <property type="entry name" value="HTH_ARSR"/>
    <property type="match status" value="1"/>
</dbReference>
<keyword evidence="3" id="KW-0804">Transcription</keyword>
<dbReference type="CDD" id="cd00090">
    <property type="entry name" value="HTH_ARSR"/>
    <property type="match status" value="1"/>
</dbReference>
<dbReference type="EMBL" id="SLWS01000015">
    <property type="protein sequence ID" value="TCO48922.1"/>
    <property type="molecule type" value="Genomic_DNA"/>
</dbReference>
<gene>
    <name evidence="5" type="ORF">EV192_115143</name>
</gene>
<evidence type="ECO:0000313" key="6">
    <source>
        <dbReference type="Proteomes" id="UP000295680"/>
    </source>
</evidence>
<name>A0A4R2IVV7_9PSEU</name>
<keyword evidence="1" id="KW-0805">Transcription regulation</keyword>
<dbReference type="InterPro" id="IPR036390">
    <property type="entry name" value="WH_DNA-bd_sf"/>
</dbReference>
<protein>
    <submittedName>
        <fullName evidence="5">Helix-turn-helix protein</fullName>
    </submittedName>
</protein>
<dbReference type="InterPro" id="IPR045981">
    <property type="entry name" value="DUF5937"/>
</dbReference>
<evidence type="ECO:0000259" key="4">
    <source>
        <dbReference type="PROSITE" id="PS50987"/>
    </source>
</evidence>
<dbReference type="RefSeq" id="WP_132125270.1">
    <property type="nucleotide sequence ID" value="NZ_SLWS01000015.1"/>
</dbReference>
<keyword evidence="2" id="KW-0238">DNA-binding</keyword>
<dbReference type="InterPro" id="IPR051011">
    <property type="entry name" value="Metal_resp_trans_reg"/>
</dbReference>
<sequence length="326" mass="35435">MIRFQVGSDDLLHSRFALSPVFELTNLLRKLSGLAGGRPPTSWLDRLVPTYQRLRRDSSFRALLALHSAHGGADFISPPPRGLTQTLADDLAVIRSTPLDQARAEIAEYMGPVHDKEVLAVLADANVVERVAEAVERAWRDLLAPDWPQLRAICERDVVYRAGQLGRDGWRAALDGLHPTVRWRNDAIEVLRTTGARTVDLRGAGLLLVPSALGWPGVSVHMDDPWPKTLIYPARGVAALWETQAPRESGALAALLGRSRARLLVAVAEPASTTQLAASLGLAVGAVGDHLTVLRRAGLVDRARSGRSVLYRRTSLGEALTAQAEY</sequence>
<organism evidence="5 6">
    <name type="scientific">Actinocrispum wychmicini</name>
    <dbReference type="NCBI Taxonomy" id="1213861"/>
    <lineage>
        <taxon>Bacteria</taxon>
        <taxon>Bacillati</taxon>
        <taxon>Actinomycetota</taxon>
        <taxon>Actinomycetes</taxon>
        <taxon>Pseudonocardiales</taxon>
        <taxon>Pseudonocardiaceae</taxon>
        <taxon>Actinocrispum</taxon>
    </lineage>
</organism>
<dbReference type="Pfam" id="PF01022">
    <property type="entry name" value="HTH_5"/>
    <property type="match status" value="1"/>
</dbReference>
<dbReference type="SUPFAM" id="SSF46785">
    <property type="entry name" value="Winged helix' DNA-binding domain"/>
    <property type="match status" value="1"/>
</dbReference>
<dbReference type="InterPro" id="IPR001845">
    <property type="entry name" value="HTH_ArsR_DNA-bd_dom"/>
</dbReference>
<dbReference type="PANTHER" id="PTHR43132:SF8">
    <property type="entry name" value="HTH-TYPE TRANSCRIPTIONAL REGULATOR KMTR"/>
    <property type="match status" value="1"/>
</dbReference>
<comment type="caution">
    <text evidence="5">The sequence shown here is derived from an EMBL/GenBank/DDBJ whole genome shotgun (WGS) entry which is preliminary data.</text>
</comment>
<dbReference type="InterPro" id="IPR011991">
    <property type="entry name" value="ArsR-like_HTH"/>
</dbReference>
<dbReference type="Pfam" id="PF19361">
    <property type="entry name" value="DUF5937"/>
    <property type="match status" value="1"/>
</dbReference>
<dbReference type="GO" id="GO:0003700">
    <property type="term" value="F:DNA-binding transcription factor activity"/>
    <property type="evidence" value="ECO:0007669"/>
    <property type="project" value="InterPro"/>
</dbReference>
<dbReference type="AlphaFoldDB" id="A0A4R2IVV7"/>
<evidence type="ECO:0000313" key="5">
    <source>
        <dbReference type="EMBL" id="TCO48922.1"/>
    </source>
</evidence>
<keyword evidence="6" id="KW-1185">Reference proteome</keyword>
<evidence type="ECO:0000256" key="2">
    <source>
        <dbReference type="ARBA" id="ARBA00023125"/>
    </source>
</evidence>
<dbReference type="GO" id="GO:0003677">
    <property type="term" value="F:DNA binding"/>
    <property type="evidence" value="ECO:0007669"/>
    <property type="project" value="UniProtKB-KW"/>
</dbReference>
<dbReference type="PROSITE" id="PS50987">
    <property type="entry name" value="HTH_ARSR_2"/>
    <property type="match status" value="1"/>
</dbReference>
<evidence type="ECO:0000256" key="3">
    <source>
        <dbReference type="ARBA" id="ARBA00023163"/>
    </source>
</evidence>
<evidence type="ECO:0000256" key="1">
    <source>
        <dbReference type="ARBA" id="ARBA00023015"/>
    </source>
</evidence>